<keyword evidence="2" id="KW-0812">Transmembrane</keyword>
<feature type="compositionally biased region" description="Low complexity" evidence="1">
    <location>
        <begin position="284"/>
        <end position="295"/>
    </location>
</feature>
<evidence type="ECO:0000313" key="4">
    <source>
        <dbReference type="Proteomes" id="UP000029003"/>
    </source>
</evidence>
<evidence type="ECO:0000256" key="1">
    <source>
        <dbReference type="SAM" id="MobiDB-lite"/>
    </source>
</evidence>
<dbReference type="AlphaFoldDB" id="A0A087E9B6"/>
<proteinExistence type="predicted"/>
<reference evidence="3 4" key="1">
    <citation type="submission" date="2014-03" db="EMBL/GenBank/DDBJ databases">
        <title>Genomics of Bifidobacteria.</title>
        <authorList>
            <person name="Ventura M."/>
            <person name="Milani C."/>
            <person name="Lugli G.A."/>
        </authorList>
    </citation>
    <scope>NUCLEOTIDE SEQUENCE [LARGE SCALE GENOMIC DNA]</scope>
    <source>
        <strain evidence="3 4">LMG 21395</strain>
    </source>
</reference>
<feature type="compositionally biased region" description="Polar residues" evidence="1">
    <location>
        <begin position="418"/>
        <end position="435"/>
    </location>
</feature>
<feature type="compositionally biased region" description="Low complexity" evidence="1">
    <location>
        <begin position="335"/>
        <end position="367"/>
    </location>
</feature>
<keyword evidence="2" id="KW-0472">Membrane</keyword>
<feature type="region of interest" description="Disordered" evidence="1">
    <location>
        <begin position="327"/>
        <end position="455"/>
    </location>
</feature>
<gene>
    <name evidence="3" type="ORF">THER5_1737</name>
</gene>
<evidence type="ECO:0000313" key="3">
    <source>
        <dbReference type="EMBL" id="KFJ04367.1"/>
    </source>
</evidence>
<keyword evidence="2" id="KW-1133">Transmembrane helix</keyword>
<organism evidence="3 4">
    <name type="scientific">Bifidobacterium thermacidophilum subsp. thermacidophilum</name>
    <dbReference type="NCBI Taxonomy" id="79262"/>
    <lineage>
        <taxon>Bacteria</taxon>
        <taxon>Bacillati</taxon>
        <taxon>Actinomycetota</taxon>
        <taxon>Actinomycetes</taxon>
        <taxon>Bifidobacteriales</taxon>
        <taxon>Bifidobacteriaceae</taxon>
        <taxon>Bifidobacterium</taxon>
    </lineage>
</organism>
<name>A0A087E9B6_9BIFI</name>
<dbReference type="EMBL" id="JGZT01000002">
    <property type="protein sequence ID" value="KFJ04367.1"/>
    <property type="molecule type" value="Genomic_DNA"/>
</dbReference>
<accession>A0A087E9B6</accession>
<evidence type="ECO:0000256" key="2">
    <source>
        <dbReference type="SAM" id="Phobius"/>
    </source>
</evidence>
<feature type="region of interest" description="Disordered" evidence="1">
    <location>
        <begin position="272"/>
        <end position="295"/>
    </location>
</feature>
<protein>
    <submittedName>
        <fullName evidence="3">Uncharacterized protein</fullName>
    </submittedName>
</protein>
<comment type="caution">
    <text evidence="3">The sequence shown here is derived from an EMBL/GenBank/DDBJ whole genome shotgun (WGS) entry which is preliminary data.</text>
</comment>
<feature type="transmembrane region" description="Helical" evidence="2">
    <location>
        <begin position="185"/>
        <end position="204"/>
    </location>
</feature>
<dbReference type="Proteomes" id="UP000029003">
    <property type="component" value="Unassembled WGS sequence"/>
</dbReference>
<sequence length="455" mass="49542">MRTRRGAVADCMFRRFILVFALLCGMILPLGGCSVDTGTSPEDFSKAAREHGMTVKDLGDSCSNAADFSSADLSRLRSGEITFNSCSLATVPNNDEIAVIYLEALDPIDAKKSLSRFNDDLKSDATGLTSVPNGLEFSDQGYWGGVYVKRYSILFAMANNANKDLAKEFSQSMGYGVKSIDSHDLVRPACYALAFVIGVISYVWKMFRQKRQAARMARLAWQQQATAPSMPMSTGSVAMPVMPTNAIFAPNGPATGVPDVNVPATSVPGAGVGMPMSPDLSQTQFGPFQPQYPVQPQYTGQQQFLPQPQADEPMREQSQNVYQPQTFEPLPFEPQSAGSQSSGSQPLEPQSFAPQSSQSQLFTSQSFAPQSPEPQAFEPQTFEPQAFFPQPSPDQQLSALQFGLPSQDAGSAPDAPQMFQSRSFEPQSFTAQPSGIQPDDDQPRYPGQPRYPERQ</sequence>